<gene>
    <name evidence="4" type="ORF">SAMN04490203_1582</name>
    <name evidence="3" type="ORF">TU78_15785</name>
</gene>
<feature type="chain" id="PRO_5005272378" evidence="1">
    <location>
        <begin position="26"/>
        <end position="177"/>
    </location>
</feature>
<reference evidence="3 5" key="1">
    <citation type="submission" date="2015-02" db="EMBL/GenBank/DDBJ databases">
        <title>Pseudomonas helleri sp. nov. and Pseudomonas weihenstephanensis sp. nov., isolated from raw cows milk.</title>
        <authorList>
            <person name="von Neubeck M."/>
            <person name="Huptas C."/>
            <person name="Wenning M."/>
            <person name="Scherer S."/>
        </authorList>
    </citation>
    <scope>NUCLEOTIDE SEQUENCE [LARGE SCALE GENOMIC DNA]</scope>
    <source>
        <strain evidence="3 5">DSM 21104</strain>
    </source>
</reference>
<dbReference type="InterPro" id="IPR036937">
    <property type="entry name" value="Adhesion_dom_fimbrial_sf"/>
</dbReference>
<dbReference type="InterPro" id="IPR008966">
    <property type="entry name" value="Adhesion_dom_sf"/>
</dbReference>
<dbReference type="EMBL" id="JYLA01000006">
    <property type="protein sequence ID" value="KMM83929.1"/>
    <property type="molecule type" value="Genomic_DNA"/>
</dbReference>
<dbReference type="GO" id="GO:0043709">
    <property type="term" value="P:cell adhesion involved in single-species biofilm formation"/>
    <property type="evidence" value="ECO:0007669"/>
    <property type="project" value="TreeGrafter"/>
</dbReference>
<proteinExistence type="predicted"/>
<evidence type="ECO:0000259" key="2">
    <source>
        <dbReference type="Pfam" id="PF00419"/>
    </source>
</evidence>
<keyword evidence="1" id="KW-0732">Signal</keyword>
<evidence type="ECO:0000313" key="5">
    <source>
        <dbReference type="Proteomes" id="UP000036395"/>
    </source>
</evidence>
<evidence type="ECO:0000313" key="6">
    <source>
        <dbReference type="Proteomes" id="UP000183155"/>
    </source>
</evidence>
<reference evidence="4 6" key="2">
    <citation type="submission" date="2016-10" db="EMBL/GenBank/DDBJ databases">
        <authorList>
            <person name="Varghese N."/>
            <person name="Submissions S."/>
        </authorList>
    </citation>
    <scope>NUCLEOTIDE SEQUENCE [LARGE SCALE GENOMIC DNA]</scope>
    <source>
        <strain evidence="4 6">BS3652</strain>
    </source>
</reference>
<dbReference type="GO" id="GO:0009289">
    <property type="term" value="C:pilus"/>
    <property type="evidence" value="ECO:0007669"/>
    <property type="project" value="InterPro"/>
</dbReference>
<dbReference type="RefSeq" id="WP_048382477.1">
    <property type="nucleotide sequence ID" value="NZ_FNRS01000001.1"/>
</dbReference>
<dbReference type="PANTHER" id="PTHR33420:SF10">
    <property type="entry name" value="FIMBRIAE MAJOR SUBUNIT"/>
    <property type="match status" value="1"/>
</dbReference>
<feature type="signal peptide" evidence="1">
    <location>
        <begin position="1"/>
        <end position="25"/>
    </location>
</feature>
<dbReference type="Gene3D" id="2.60.40.1090">
    <property type="entry name" value="Fimbrial-type adhesion domain"/>
    <property type="match status" value="1"/>
</dbReference>
<accession>A0A0J6GP71</accession>
<feature type="domain" description="Fimbrial-type adhesion" evidence="2">
    <location>
        <begin position="30"/>
        <end position="174"/>
    </location>
</feature>
<organism evidence="3 5">
    <name type="scientific">Pseudomonas taetrolens</name>
    <dbReference type="NCBI Taxonomy" id="47884"/>
    <lineage>
        <taxon>Bacteria</taxon>
        <taxon>Pseudomonadati</taxon>
        <taxon>Pseudomonadota</taxon>
        <taxon>Gammaproteobacteria</taxon>
        <taxon>Pseudomonadales</taxon>
        <taxon>Pseudomonadaceae</taxon>
        <taxon>Pseudomonas</taxon>
    </lineage>
</organism>
<evidence type="ECO:0000313" key="4">
    <source>
        <dbReference type="EMBL" id="SEB99202.1"/>
    </source>
</evidence>
<name>A0A0J6GP71_PSETA</name>
<evidence type="ECO:0000256" key="1">
    <source>
        <dbReference type="SAM" id="SignalP"/>
    </source>
</evidence>
<dbReference type="PATRIC" id="fig|47884.3.peg.3630"/>
<dbReference type="Proteomes" id="UP000183155">
    <property type="component" value="Unassembled WGS sequence"/>
</dbReference>
<dbReference type="STRING" id="47884.SAMN04490203_1582"/>
<dbReference type="Pfam" id="PF00419">
    <property type="entry name" value="Fimbrial"/>
    <property type="match status" value="1"/>
</dbReference>
<dbReference type="EMBL" id="FNRS01000001">
    <property type="protein sequence ID" value="SEB99202.1"/>
    <property type="molecule type" value="Genomic_DNA"/>
</dbReference>
<dbReference type="InterPro" id="IPR050263">
    <property type="entry name" value="Bact_Fimbrial_Adh_Pro"/>
</dbReference>
<dbReference type="InterPro" id="IPR000259">
    <property type="entry name" value="Adhesion_dom_fimbrial"/>
</dbReference>
<evidence type="ECO:0000313" key="3">
    <source>
        <dbReference type="EMBL" id="KMM83929.1"/>
    </source>
</evidence>
<sequence length="177" mass="17958">MKNKSIIAMTLAAAAAGMISSSAFAADGVINFTGEIKNATCEVGTGGTQAINMPALAKGNLDVTGATGPQYGFDVELSGADCTGTNVQISFEQDPSTIDPDGTLVNTDATTGSSVAVELLDGTGTRINLADTTYKTTPVVINNSQAKIPLRARYKAKTDTVVAGPVLASVGVIVETN</sequence>
<dbReference type="SUPFAM" id="SSF49401">
    <property type="entry name" value="Bacterial adhesins"/>
    <property type="match status" value="1"/>
</dbReference>
<dbReference type="OrthoDB" id="6494728at2"/>
<protein>
    <submittedName>
        <fullName evidence="4">Major type 1 subunit fimbrin (Pilin)</fullName>
    </submittedName>
</protein>
<dbReference type="AlphaFoldDB" id="A0A0J6GP71"/>
<dbReference type="PANTHER" id="PTHR33420">
    <property type="entry name" value="FIMBRIAL SUBUNIT ELFA-RELATED"/>
    <property type="match status" value="1"/>
</dbReference>
<comment type="caution">
    <text evidence="3">The sequence shown here is derived from an EMBL/GenBank/DDBJ whole genome shotgun (WGS) entry which is preliminary data.</text>
</comment>
<keyword evidence="6" id="KW-1185">Reference proteome</keyword>
<dbReference type="Proteomes" id="UP000036395">
    <property type="component" value="Unassembled WGS sequence"/>
</dbReference>